<accession>A0A5A7NVS2</accession>
<evidence type="ECO:0000313" key="2">
    <source>
        <dbReference type="Proteomes" id="UP000325081"/>
    </source>
</evidence>
<dbReference type="AlphaFoldDB" id="A0A5A7NVS2"/>
<organism evidence="1 2">
    <name type="scientific">Striga asiatica</name>
    <name type="common">Asiatic witchweed</name>
    <name type="synonym">Buchnera asiatica</name>
    <dbReference type="NCBI Taxonomy" id="4170"/>
    <lineage>
        <taxon>Eukaryota</taxon>
        <taxon>Viridiplantae</taxon>
        <taxon>Streptophyta</taxon>
        <taxon>Embryophyta</taxon>
        <taxon>Tracheophyta</taxon>
        <taxon>Spermatophyta</taxon>
        <taxon>Magnoliopsida</taxon>
        <taxon>eudicotyledons</taxon>
        <taxon>Gunneridae</taxon>
        <taxon>Pentapetalae</taxon>
        <taxon>asterids</taxon>
        <taxon>lamiids</taxon>
        <taxon>Lamiales</taxon>
        <taxon>Orobanchaceae</taxon>
        <taxon>Buchnereae</taxon>
        <taxon>Striga</taxon>
    </lineage>
</organism>
<reference evidence="2" key="1">
    <citation type="journal article" date="2019" name="Curr. Biol.">
        <title>Genome Sequence of Striga asiatica Provides Insight into the Evolution of Plant Parasitism.</title>
        <authorList>
            <person name="Yoshida S."/>
            <person name="Kim S."/>
            <person name="Wafula E.K."/>
            <person name="Tanskanen J."/>
            <person name="Kim Y.M."/>
            <person name="Honaas L."/>
            <person name="Yang Z."/>
            <person name="Spallek T."/>
            <person name="Conn C.E."/>
            <person name="Ichihashi Y."/>
            <person name="Cheong K."/>
            <person name="Cui S."/>
            <person name="Der J.P."/>
            <person name="Gundlach H."/>
            <person name="Jiao Y."/>
            <person name="Hori C."/>
            <person name="Ishida J.K."/>
            <person name="Kasahara H."/>
            <person name="Kiba T."/>
            <person name="Kim M.S."/>
            <person name="Koo N."/>
            <person name="Laohavisit A."/>
            <person name="Lee Y.H."/>
            <person name="Lumba S."/>
            <person name="McCourt P."/>
            <person name="Mortimer J.C."/>
            <person name="Mutuku J.M."/>
            <person name="Nomura T."/>
            <person name="Sasaki-Sekimoto Y."/>
            <person name="Seto Y."/>
            <person name="Wang Y."/>
            <person name="Wakatake T."/>
            <person name="Sakakibara H."/>
            <person name="Demura T."/>
            <person name="Yamaguchi S."/>
            <person name="Yoneyama K."/>
            <person name="Manabe R.I."/>
            <person name="Nelson D.C."/>
            <person name="Schulman A.H."/>
            <person name="Timko M.P."/>
            <person name="dePamphilis C.W."/>
            <person name="Choi D."/>
            <person name="Shirasu K."/>
        </authorList>
    </citation>
    <scope>NUCLEOTIDE SEQUENCE [LARGE SCALE GENOMIC DNA]</scope>
    <source>
        <strain evidence="2">cv. UVA1</strain>
    </source>
</reference>
<proteinExistence type="predicted"/>
<dbReference type="Proteomes" id="UP000325081">
    <property type="component" value="Unassembled WGS sequence"/>
</dbReference>
<protein>
    <submittedName>
        <fullName evidence="1">3-isopropylmalate dehydratase large subunit</fullName>
    </submittedName>
</protein>
<sequence>MDKGKRAFLDVVNFGIRFEQLRKARNILNEANFKALRENRLCGCLCLRECKSPPGQYSITTHEKRDASNSAKSVGKNGWSSRLMILRSVSALAVFFFRATASLSTTFIA</sequence>
<keyword evidence="2" id="KW-1185">Reference proteome</keyword>
<dbReference type="EMBL" id="BKCP01000001">
    <property type="protein sequence ID" value="GER24633.1"/>
    <property type="molecule type" value="Genomic_DNA"/>
</dbReference>
<evidence type="ECO:0000313" key="1">
    <source>
        <dbReference type="EMBL" id="GER24633.1"/>
    </source>
</evidence>
<name>A0A5A7NVS2_STRAF</name>
<comment type="caution">
    <text evidence="1">The sequence shown here is derived from an EMBL/GenBank/DDBJ whole genome shotgun (WGS) entry which is preliminary data.</text>
</comment>
<gene>
    <name evidence="1" type="ORF">STAS_00171</name>
</gene>